<evidence type="ECO:0000313" key="2">
    <source>
        <dbReference type="EMBL" id="NQE33368.1"/>
    </source>
</evidence>
<feature type="coiled-coil region" evidence="1">
    <location>
        <begin position="22"/>
        <end position="98"/>
    </location>
</feature>
<dbReference type="Gene3D" id="6.10.140.1110">
    <property type="match status" value="1"/>
</dbReference>
<reference evidence="2 3" key="1">
    <citation type="journal article" date="2020" name="Sci. Rep.">
        <title>A novel cyanobacterial geosmin producer, revising GeoA distribution and dispersion patterns in Bacteria.</title>
        <authorList>
            <person name="Churro C."/>
            <person name="Semedo-Aguiar A.P."/>
            <person name="Silva A.D."/>
            <person name="Pereira-Leal J.B."/>
            <person name="Leite R.B."/>
        </authorList>
    </citation>
    <scope>NUCLEOTIDE SEQUENCE [LARGE SCALE GENOMIC DNA]</scope>
    <source>
        <strain evidence="2 3">IPMA8</strain>
    </source>
</reference>
<evidence type="ECO:0000313" key="3">
    <source>
        <dbReference type="Proteomes" id="UP000702425"/>
    </source>
</evidence>
<accession>A0ABX2CTB5</accession>
<evidence type="ECO:0000256" key="1">
    <source>
        <dbReference type="SAM" id="Coils"/>
    </source>
</evidence>
<dbReference type="InterPro" id="IPR021297">
    <property type="entry name" value="YlqD"/>
</dbReference>
<keyword evidence="1" id="KW-0175">Coiled coil</keyword>
<comment type="caution">
    <text evidence="2">The sequence shown here is derived from an EMBL/GenBank/DDBJ whole genome shotgun (WGS) entry which is preliminary data.</text>
</comment>
<gene>
    <name evidence="2" type="ORF">E5S67_01087</name>
</gene>
<evidence type="ECO:0008006" key="4">
    <source>
        <dbReference type="Google" id="ProtNLM"/>
    </source>
</evidence>
<name>A0ABX2CTB5_9CYAN</name>
<proteinExistence type="predicted"/>
<protein>
    <recommendedName>
        <fullName evidence="4">YlqD protein</fullName>
    </recommendedName>
</protein>
<dbReference type="EMBL" id="SRRZ01000014">
    <property type="protein sequence ID" value="NQE33368.1"/>
    <property type="molecule type" value="Genomic_DNA"/>
</dbReference>
<organism evidence="2 3">
    <name type="scientific">Microcoleus asticus IPMA8</name>
    <dbReference type="NCBI Taxonomy" id="2563858"/>
    <lineage>
        <taxon>Bacteria</taxon>
        <taxon>Bacillati</taxon>
        <taxon>Cyanobacteriota</taxon>
        <taxon>Cyanophyceae</taxon>
        <taxon>Oscillatoriophycideae</taxon>
        <taxon>Oscillatoriales</taxon>
        <taxon>Microcoleaceae</taxon>
        <taxon>Microcoleus</taxon>
        <taxon>Microcoleus asticus</taxon>
    </lineage>
</organism>
<sequence>MEPQLLLKRSINVKVVVTPRWKEEAQQQLQAQINQIDSQLQQLEMQGQRMVSEIQKQNLHPPGPQVMQQIENIQVQVNQRKSELLEQKNQNLQQLQQVQVLDLEQEVSQGQIDGTFTVGLGENLIQKMQVEVLLRDGIVEEIRGDI</sequence>
<dbReference type="RefSeq" id="WP_172186046.1">
    <property type="nucleotide sequence ID" value="NZ_CAWPPK010000046.1"/>
</dbReference>
<keyword evidence="3" id="KW-1185">Reference proteome</keyword>
<dbReference type="Pfam" id="PF11068">
    <property type="entry name" value="YlqD"/>
    <property type="match status" value="1"/>
</dbReference>
<dbReference type="Proteomes" id="UP000702425">
    <property type="component" value="Unassembled WGS sequence"/>
</dbReference>